<evidence type="ECO:0000256" key="1">
    <source>
        <dbReference type="ARBA" id="ARBA00023235"/>
    </source>
</evidence>
<dbReference type="NCBIfam" id="NF043033">
    <property type="entry name" value="OxoTetrIsom"/>
    <property type="match status" value="1"/>
</dbReference>
<keyword evidence="6" id="KW-1185">Reference proteome</keyword>
<evidence type="ECO:0000313" key="6">
    <source>
        <dbReference type="Proteomes" id="UP000214603"/>
    </source>
</evidence>
<evidence type="ECO:0000313" key="5">
    <source>
        <dbReference type="EMBL" id="OWT63723.1"/>
    </source>
</evidence>
<keyword evidence="5" id="KW-0670">Pyruvate</keyword>
<dbReference type="PANTHER" id="PTHR43489:SF13">
    <property type="entry name" value="HYDROXYPYRUVATE ISOMERASE"/>
    <property type="match status" value="1"/>
</dbReference>
<feature type="active site" description="Proton donor/acceptor" evidence="3">
    <location>
        <position position="143"/>
    </location>
</feature>
<dbReference type="RefSeq" id="WP_088602302.1">
    <property type="nucleotide sequence ID" value="NZ_NJIH01000003.1"/>
</dbReference>
<dbReference type="InterPro" id="IPR017643">
    <property type="entry name" value="Hydroxypyruvate_isomerase"/>
</dbReference>
<dbReference type="PANTHER" id="PTHR43489">
    <property type="entry name" value="ISOMERASE"/>
    <property type="match status" value="1"/>
</dbReference>
<comment type="similarity">
    <text evidence="2">Belongs to the hyi family.</text>
</comment>
<feature type="domain" description="Xylose isomerase-like TIM barrel" evidence="4">
    <location>
        <begin position="22"/>
        <end position="256"/>
    </location>
</feature>
<dbReference type="OrthoDB" id="9786584at2"/>
<dbReference type="EMBL" id="NJIH01000003">
    <property type="protein sequence ID" value="OWT63723.1"/>
    <property type="molecule type" value="Genomic_DNA"/>
</dbReference>
<dbReference type="AlphaFoldDB" id="A0A225MTD7"/>
<dbReference type="InterPro" id="IPR013022">
    <property type="entry name" value="Xyl_isomerase-like_TIM-brl"/>
</dbReference>
<dbReference type="InterPro" id="IPR036237">
    <property type="entry name" value="Xyl_isomerase-like_sf"/>
</dbReference>
<evidence type="ECO:0000256" key="2">
    <source>
        <dbReference type="PIRNR" id="PIRNR006241"/>
    </source>
</evidence>
<organism evidence="5 6">
    <name type="scientific">Candidimonas nitroreducens</name>
    <dbReference type="NCBI Taxonomy" id="683354"/>
    <lineage>
        <taxon>Bacteria</taxon>
        <taxon>Pseudomonadati</taxon>
        <taxon>Pseudomonadota</taxon>
        <taxon>Betaproteobacteria</taxon>
        <taxon>Burkholderiales</taxon>
        <taxon>Alcaligenaceae</taxon>
        <taxon>Candidimonas</taxon>
    </lineage>
</organism>
<name>A0A225MTD7_9BURK</name>
<evidence type="ECO:0000259" key="4">
    <source>
        <dbReference type="Pfam" id="PF01261"/>
    </source>
</evidence>
<gene>
    <name evidence="5" type="primary">hyi</name>
    <name evidence="5" type="ORF">CEY11_05240</name>
</gene>
<dbReference type="InterPro" id="IPR053398">
    <property type="entry name" value="HPT_OtnI_isomerases"/>
</dbReference>
<dbReference type="SUPFAM" id="SSF51658">
    <property type="entry name" value="Xylose isomerase-like"/>
    <property type="match status" value="1"/>
</dbReference>
<comment type="caution">
    <text evidence="5">The sequence shown here is derived from an EMBL/GenBank/DDBJ whole genome shotgun (WGS) entry which is preliminary data.</text>
</comment>
<dbReference type="Pfam" id="PF01261">
    <property type="entry name" value="AP_endonuc_2"/>
    <property type="match status" value="1"/>
</dbReference>
<dbReference type="Proteomes" id="UP000214603">
    <property type="component" value="Unassembled WGS sequence"/>
</dbReference>
<sequence length="268" mass="29290">MPKFAANLSMLYTELDFLDRYAAAARSGFRGVEFLFPYAYGKQELAARLRDNGLTQVLHNLPAGNWEQGERGIACLPERRAEFRDGVARAIEYAGALGCTQVNCLAGIAPQGADPAALRAAFVENLMLAADELKRAGIRLLIEPINTYDIPGFYLSRTAQALDIIAETGSDNIQVQYDIYHAQRMEGELANTIARHLQSIGHIQLADNPGRHEPGSGEINYAWLLEHIDALGYQGWIGCEYKPTGNTEAGLGWLDAFGYGQQAEAAAV</sequence>
<dbReference type="NCBIfam" id="TIGR03234">
    <property type="entry name" value="OH-pyruv-isom"/>
    <property type="match status" value="1"/>
</dbReference>
<dbReference type="InterPro" id="IPR050417">
    <property type="entry name" value="Sugar_Epim/Isomerase"/>
</dbReference>
<dbReference type="InterPro" id="IPR026040">
    <property type="entry name" value="HyI-like"/>
</dbReference>
<accession>A0A225MTD7</accession>
<dbReference type="Gene3D" id="3.20.20.150">
    <property type="entry name" value="Divalent-metal-dependent TIM barrel enzymes"/>
    <property type="match status" value="1"/>
</dbReference>
<protein>
    <submittedName>
        <fullName evidence="5">Hydroxypyruvate isomerase</fullName>
    </submittedName>
</protein>
<reference evidence="6" key="1">
    <citation type="submission" date="2017-06" db="EMBL/GenBank/DDBJ databases">
        <title>Herbaspirillum phytohormonus sp. nov., isolated from the root nodule of Robinia pseudoacacia in lead-zinc mine.</title>
        <authorList>
            <person name="Fan M."/>
            <person name="Lin Y."/>
        </authorList>
    </citation>
    <scope>NUCLEOTIDE SEQUENCE [LARGE SCALE GENOMIC DNA]</scope>
    <source>
        <strain evidence="6">SC-089</strain>
    </source>
</reference>
<dbReference type="GO" id="GO:0046487">
    <property type="term" value="P:glyoxylate metabolic process"/>
    <property type="evidence" value="ECO:0007669"/>
    <property type="project" value="TreeGrafter"/>
</dbReference>
<dbReference type="FunFam" id="3.20.20.150:FF:000007">
    <property type="entry name" value="Hydroxypyruvate isomerase"/>
    <property type="match status" value="1"/>
</dbReference>
<evidence type="ECO:0000256" key="3">
    <source>
        <dbReference type="PIRSR" id="PIRSR006241-50"/>
    </source>
</evidence>
<dbReference type="PIRSF" id="PIRSF006241">
    <property type="entry name" value="HyI"/>
    <property type="match status" value="1"/>
</dbReference>
<dbReference type="GO" id="GO:0008903">
    <property type="term" value="F:hydroxypyruvate isomerase activity"/>
    <property type="evidence" value="ECO:0007669"/>
    <property type="project" value="TreeGrafter"/>
</dbReference>
<feature type="active site" description="Proton donor/acceptor" evidence="3">
    <location>
        <position position="240"/>
    </location>
</feature>
<keyword evidence="1 2" id="KW-0413">Isomerase</keyword>
<proteinExistence type="inferred from homology"/>